<dbReference type="SUPFAM" id="SSF56281">
    <property type="entry name" value="Metallo-hydrolase/oxidoreductase"/>
    <property type="match status" value="1"/>
</dbReference>
<evidence type="ECO:0000313" key="3">
    <source>
        <dbReference type="EMBL" id="OGH67858.1"/>
    </source>
</evidence>
<reference evidence="3 4" key="1">
    <citation type="journal article" date="2016" name="Nat. Commun.">
        <title>Thousands of microbial genomes shed light on interconnected biogeochemical processes in an aquifer system.</title>
        <authorList>
            <person name="Anantharaman K."/>
            <person name="Brown C.T."/>
            <person name="Hug L.A."/>
            <person name="Sharon I."/>
            <person name="Castelle C.J."/>
            <person name="Probst A.J."/>
            <person name="Thomas B.C."/>
            <person name="Singh A."/>
            <person name="Wilkins M.J."/>
            <person name="Karaoz U."/>
            <person name="Brodie E.L."/>
            <person name="Williams K.H."/>
            <person name="Hubbard S.S."/>
            <person name="Banfield J.F."/>
        </authorList>
    </citation>
    <scope>NUCLEOTIDE SEQUENCE [LARGE SCALE GENOMIC DNA]</scope>
</reference>
<keyword evidence="1" id="KW-1133">Transmembrane helix</keyword>
<dbReference type="InterPro" id="IPR052159">
    <property type="entry name" value="Competence_DNA_uptake"/>
</dbReference>
<evidence type="ECO:0000313" key="4">
    <source>
        <dbReference type="Proteomes" id="UP000176282"/>
    </source>
</evidence>
<dbReference type="InterPro" id="IPR035681">
    <property type="entry name" value="ComA-like_MBL"/>
</dbReference>
<dbReference type="PANTHER" id="PTHR30619">
    <property type="entry name" value="DNA INTERNALIZATION/COMPETENCE PROTEIN COMEC/REC2"/>
    <property type="match status" value="1"/>
</dbReference>
<comment type="caution">
    <text evidence="3">The sequence shown here is derived from an EMBL/GenBank/DDBJ whole genome shotgun (WGS) entry which is preliminary data.</text>
</comment>
<organism evidence="3 4">
    <name type="scientific">Candidatus Magasanikbacteria bacterium RIFCSPHIGHO2_02_FULL_47_14</name>
    <dbReference type="NCBI Taxonomy" id="1798680"/>
    <lineage>
        <taxon>Bacteria</taxon>
        <taxon>Candidatus Magasanikiibacteriota</taxon>
    </lineage>
</organism>
<dbReference type="Pfam" id="PF00753">
    <property type="entry name" value="Lactamase_B"/>
    <property type="match status" value="1"/>
</dbReference>
<dbReference type="AlphaFoldDB" id="A0A1F6M8G2"/>
<proteinExistence type="predicted"/>
<dbReference type="Gene3D" id="3.60.15.10">
    <property type="entry name" value="Ribonuclease Z/Hydroxyacylglutathione hydrolase-like"/>
    <property type="match status" value="1"/>
</dbReference>
<dbReference type="Proteomes" id="UP000176282">
    <property type="component" value="Unassembled WGS sequence"/>
</dbReference>
<gene>
    <name evidence="3" type="ORF">A3J66_02785</name>
</gene>
<dbReference type="InterPro" id="IPR036866">
    <property type="entry name" value="RibonucZ/Hydroxyglut_hydro"/>
</dbReference>
<dbReference type="PANTHER" id="PTHR30619:SF1">
    <property type="entry name" value="RECOMBINATION PROTEIN 2"/>
    <property type="match status" value="1"/>
</dbReference>
<feature type="transmembrane region" description="Helical" evidence="1">
    <location>
        <begin position="7"/>
        <end position="29"/>
    </location>
</feature>
<evidence type="ECO:0000259" key="2">
    <source>
        <dbReference type="SMART" id="SM00849"/>
    </source>
</evidence>
<name>A0A1F6M8G2_9BACT</name>
<keyword evidence="1" id="KW-0472">Membrane</keyword>
<accession>A0A1F6M8G2</accession>
<dbReference type="InterPro" id="IPR001279">
    <property type="entry name" value="Metallo-B-lactamas"/>
</dbReference>
<evidence type="ECO:0000256" key="1">
    <source>
        <dbReference type="SAM" id="Phobius"/>
    </source>
</evidence>
<protein>
    <recommendedName>
        <fullName evidence="2">Metallo-beta-lactamase domain-containing protein</fullName>
    </recommendedName>
</protein>
<dbReference type="EMBL" id="MFQB01000023">
    <property type="protein sequence ID" value="OGH67858.1"/>
    <property type="molecule type" value="Genomic_DNA"/>
</dbReference>
<keyword evidence="1" id="KW-0812">Transmembrane</keyword>
<dbReference type="CDD" id="cd07731">
    <property type="entry name" value="ComA-like_MBL-fold"/>
    <property type="match status" value="1"/>
</dbReference>
<sequence>MKKQRNIFLVCIVIFVIAALIGYCTYTVIKKRNASGEKELIISFLDIGQGDATFITFPNGQQMLVDCAIDARILEALGRVMPFRDFSIDYLVVTHPDLDHYGGCVDVLKRFDVAQTLYNGYQKETIDYFDVFQQVIQEEGIYHEVSQEEVLEIASTSVRFLYPTHSVRKDPRIPGNSTDTGSNNTSVVMKLTYGDEDVLLTGDTEAPLEEYLVSTYDNDLDAEVLKVGHHGSGGSSSQEFLQKVSPEHAVISVGADNRYGHPSGRVLKRLQRLHASVWRTDQMGDIIAHITPSTVYVETREQK</sequence>
<feature type="domain" description="Metallo-beta-lactamase" evidence="2">
    <location>
        <begin position="49"/>
        <end position="255"/>
    </location>
</feature>
<dbReference type="SMART" id="SM00849">
    <property type="entry name" value="Lactamase_B"/>
    <property type="match status" value="1"/>
</dbReference>